<protein>
    <submittedName>
        <fullName evidence="1">Uncharacterized protein</fullName>
    </submittedName>
</protein>
<name>A0A7V2WVG6_LEUMU</name>
<gene>
    <name evidence="1" type="ORF">ENJ51_08370</name>
</gene>
<dbReference type="AlphaFoldDB" id="A0A7V2WVG6"/>
<sequence>MLQDIFQGKKELFKGLAIHDQWDWKTIYPVINRFILK</sequence>
<dbReference type="Proteomes" id="UP000885750">
    <property type="component" value="Unassembled WGS sequence"/>
</dbReference>
<comment type="caution">
    <text evidence="1">The sequence shown here is derived from an EMBL/GenBank/DDBJ whole genome shotgun (WGS) entry which is preliminary data.</text>
</comment>
<accession>A0A7V2WVG6</accession>
<reference evidence="1" key="1">
    <citation type="journal article" date="2020" name="mSystems">
        <title>Genome- and Community-Level Interaction Insights into Carbon Utilization and Element Cycling Functions of Hydrothermarchaeota in Hydrothermal Sediment.</title>
        <authorList>
            <person name="Zhou Z."/>
            <person name="Liu Y."/>
            <person name="Xu W."/>
            <person name="Pan J."/>
            <person name="Luo Z.H."/>
            <person name="Li M."/>
        </authorList>
    </citation>
    <scope>NUCLEOTIDE SEQUENCE [LARGE SCALE GENOMIC DNA]</scope>
    <source>
        <strain evidence="1">HyVt-493</strain>
    </source>
</reference>
<proteinExistence type="predicted"/>
<dbReference type="EMBL" id="DRMS01000313">
    <property type="protein sequence ID" value="HFC92810.1"/>
    <property type="molecule type" value="Genomic_DNA"/>
</dbReference>
<organism evidence="1">
    <name type="scientific">Leucothrix mucor</name>
    <dbReference type="NCBI Taxonomy" id="45248"/>
    <lineage>
        <taxon>Bacteria</taxon>
        <taxon>Pseudomonadati</taxon>
        <taxon>Pseudomonadota</taxon>
        <taxon>Gammaproteobacteria</taxon>
        <taxon>Thiotrichales</taxon>
        <taxon>Thiotrichaceae</taxon>
        <taxon>Leucothrix</taxon>
    </lineage>
</organism>
<evidence type="ECO:0000313" key="1">
    <source>
        <dbReference type="EMBL" id="HFC92810.1"/>
    </source>
</evidence>